<reference evidence="2" key="1">
    <citation type="submission" date="2020-10" db="EMBL/GenBank/DDBJ databases">
        <authorList>
            <person name="Gilroy R."/>
        </authorList>
    </citation>
    <scope>NUCLEOTIDE SEQUENCE</scope>
    <source>
        <strain evidence="2">6276</strain>
    </source>
</reference>
<gene>
    <name evidence="2" type="ORF">IAC10_06210</name>
</gene>
<protein>
    <submittedName>
        <fullName evidence="2">Glycosyltransferase family 1 protein</fullName>
    </submittedName>
</protein>
<evidence type="ECO:0000313" key="3">
    <source>
        <dbReference type="Proteomes" id="UP000823928"/>
    </source>
</evidence>
<dbReference type="CDD" id="cd04955">
    <property type="entry name" value="GT4-like"/>
    <property type="match status" value="1"/>
</dbReference>
<dbReference type="SUPFAM" id="SSF53756">
    <property type="entry name" value="UDP-Glycosyltransferase/glycogen phosphorylase"/>
    <property type="match status" value="1"/>
</dbReference>
<evidence type="ECO:0000313" key="2">
    <source>
        <dbReference type="EMBL" id="HIS36208.1"/>
    </source>
</evidence>
<reference evidence="2" key="2">
    <citation type="journal article" date="2021" name="PeerJ">
        <title>Extensive microbial diversity within the chicken gut microbiome revealed by metagenomics and culture.</title>
        <authorList>
            <person name="Gilroy R."/>
            <person name="Ravi A."/>
            <person name="Getino M."/>
            <person name="Pursley I."/>
            <person name="Horton D.L."/>
            <person name="Alikhan N.F."/>
            <person name="Baker D."/>
            <person name="Gharbi K."/>
            <person name="Hall N."/>
            <person name="Watson M."/>
            <person name="Adriaenssens E.M."/>
            <person name="Foster-Nyarko E."/>
            <person name="Jarju S."/>
            <person name="Secka A."/>
            <person name="Antonio M."/>
            <person name="Oren A."/>
            <person name="Chaudhuri R.R."/>
            <person name="La Ragione R."/>
            <person name="Hildebrand F."/>
            <person name="Pallen M.J."/>
        </authorList>
    </citation>
    <scope>NUCLEOTIDE SEQUENCE</scope>
    <source>
        <strain evidence="2">6276</strain>
    </source>
</reference>
<dbReference type="GO" id="GO:0016757">
    <property type="term" value="F:glycosyltransferase activity"/>
    <property type="evidence" value="ECO:0007669"/>
    <property type="project" value="TreeGrafter"/>
</dbReference>
<dbReference type="PANTHER" id="PTHR46401">
    <property type="entry name" value="GLYCOSYLTRANSFERASE WBBK-RELATED"/>
    <property type="match status" value="1"/>
</dbReference>
<feature type="domain" description="DUF1972" evidence="1">
    <location>
        <begin position="32"/>
        <end position="216"/>
    </location>
</feature>
<dbReference type="Proteomes" id="UP000823928">
    <property type="component" value="Unassembled WGS sequence"/>
</dbReference>
<sequence>MSNDASYITIEGKKVRALEKHKRNDEYSTDKQQVFIIGSKGIPAAYGGFETFVEKLTCNQVSDKIHYHVARLASDNARYEYNGAICFNVKVPEIGPAKAIYYDLKALKACIDYCKARPSIKHPIFYVLACRIGPFINHYKKQIKKLGGVLYVNPDGHEWMRAKWSAPIRKYWKYSEKLMVKHADLLICDSKNIEKYIRESYAAYNPKTTFIAYGADTQPSVLKDDDEAFLGWLKEKGLKPREYYLVVGRFVPENNYETMVCEFMKSKTKKSFALITNVSDDFLNELKVKTGFNKDERIKFVGTLYDDQLLKKVRENAYGYFHGHEVGGTNPSLLEALGYTNLNLLLDVGFNREVAEDAALYWNKQDGNLAALIDSADDMAEEQIKALGAKAKARIATAYSWQHIVDEYEKVFLSNEK</sequence>
<comment type="caution">
    <text evidence="2">The sequence shown here is derived from an EMBL/GenBank/DDBJ whole genome shotgun (WGS) entry which is preliminary data.</text>
</comment>
<dbReference type="NCBIfam" id="NF046071">
    <property type="entry name" value="B1-4RhmsylTfaseCps2T"/>
    <property type="match status" value="1"/>
</dbReference>
<dbReference type="Gene3D" id="3.40.50.2000">
    <property type="entry name" value="Glycogen Phosphorylase B"/>
    <property type="match status" value="2"/>
</dbReference>
<organism evidence="2 3">
    <name type="scientific">Candidatus Scatousia excrementigallinarum</name>
    <dbReference type="NCBI Taxonomy" id="2840935"/>
    <lineage>
        <taxon>Bacteria</taxon>
        <taxon>Candidatus Scatousia</taxon>
    </lineage>
</organism>
<accession>A0A9D1EYD9</accession>
<evidence type="ECO:0000259" key="1">
    <source>
        <dbReference type="Pfam" id="PF09314"/>
    </source>
</evidence>
<dbReference type="InterPro" id="IPR015393">
    <property type="entry name" value="DUF1972"/>
</dbReference>
<dbReference type="Pfam" id="PF09314">
    <property type="entry name" value="DUF1972"/>
    <property type="match status" value="1"/>
</dbReference>
<name>A0A9D1EYD9_9BACT</name>
<dbReference type="PANTHER" id="PTHR46401:SF8">
    <property type="entry name" value="BLL6006 PROTEIN"/>
    <property type="match status" value="1"/>
</dbReference>
<dbReference type="AlphaFoldDB" id="A0A9D1EYD9"/>
<proteinExistence type="predicted"/>
<dbReference type="EMBL" id="DVIU01000122">
    <property type="protein sequence ID" value="HIS36208.1"/>
    <property type="molecule type" value="Genomic_DNA"/>
</dbReference>